<evidence type="ECO:0000313" key="12">
    <source>
        <dbReference type="Proteomes" id="UP000032809"/>
    </source>
</evidence>
<evidence type="ECO:0000256" key="4">
    <source>
        <dbReference type="ARBA" id="ARBA00023082"/>
    </source>
</evidence>
<proteinExistence type="inferred from homology"/>
<name>A0A0C7P1G3_DEFTU</name>
<dbReference type="InterPro" id="IPR007627">
    <property type="entry name" value="RNA_pol_sigma70_r2"/>
</dbReference>
<evidence type="ECO:0000256" key="5">
    <source>
        <dbReference type="ARBA" id="ARBA00023125"/>
    </source>
</evidence>
<evidence type="ECO:0000256" key="7">
    <source>
        <dbReference type="HAMAP-Rule" id="MF_00963"/>
    </source>
</evidence>
<dbReference type="InterPro" id="IPR007630">
    <property type="entry name" value="RNA_pol_sigma70_r4"/>
</dbReference>
<feature type="region of interest" description="Disordered" evidence="8">
    <location>
        <begin position="314"/>
        <end position="342"/>
    </location>
</feature>
<evidence type="ECO:0000256" key="1">
    <source>
        <dbReference type="ARBA" id="ARBA00011344"/>
    </source>
</evidence>
<dbReference type="NCBIfam" id="TIGR02937">
    <property type="entry name" value="sigma70-ECF"/>
    <property type="match status" value="1"/>
</dbReference>
<dbReference type="AlphaFoldDB" id="A0A0C7P1G3"/>
<dbReference type="OrthoDB" id="9809557at2"/>
<evidence type="ECO:0000256" key="8">
    <source>
        <dbReference type="SAM" id="MobiDB-lite"/>
    </source>
</evidence>
<dbReference type="PROSITE" id="PS00715">
    <property type="entry name" value="SIGMA70_1"/>
    <property type="match status" value="1"/>
</dbReference>
<comment type="similarity">
    <text evidence="7">Belongs to the sigma-70 factor family. RpoD/SigA subfamily.</text>
</comment>
<keyword evidence="5 7" id="KW-0238">DNA-binding</keyword>
<dbReference type="Gene3D" id="1.10.601.10">
    <property type="entry name" value="RNA Polymerase Primary Sigma Factor"/>
    <property type="match status" value="1"/>
</dbReference>
<dbReference type="InterPro" id="IPR050239">
    <property type="entry name" value="Sigma-70_RNA_pol_init_factors"/>
</dbReference>
<comment type="subcellular location">
    <subcellularLocation>
        <location evidence="7">Cytoplasm</location>
    </subcellularLocation>
</comment>
<dbReference type="PANTHER" id="PTHR30603:SF60">
    <property type="entry name" value="RNA POLYMERASE SIGMA FACTOR RPOD"/>
    <property type="match status" value="1"/>
</dbReference>
<evidence type="ECO:0000256" key="3">
    <source>
        <dbReference type="ARBA" id="ARBA00023015"/>
    </source>
</evidence>
<accession>A0A0C7P1G3</accession>
<keyword evidence="2 7" id="KW-0963">Cytoplasm</keyword>
<feature type="domain" description="RNA polymerase sigma-70" evidence="9">
    <location>
        <begin position="209"/>
        <end position="222"/>
    </location>
</feature>
<dbReference type="EMBL" id="LN824141">
    <property type="protein sequence ID" value="CEP77809.1"/>
    <property type="molecule type" value="Genomic_DNA"/>
</dbReference>
<dbReference type="Pfam" id="PF03979">
    <property type="entry name" value="Sigma70_r1_1"/>
    <property type="match status" value="1"/>
</dbReference>
<keyword evidence="4 7" id="KW-0731">Sigma factor</keyword>
<dbReference type="InterPro" id="IPR007624">
    <property type="entry name" value="RNA_pol_sigma70_r3"/>
</dbReference>
<dbReference type="InterPro" id="IPR009042">
    <property type="entry name" value="RNA_pol_sigma70_r1_2"/>
</dbReference>
<sequence length="423" mass="49094">MNKNKITEKEKVEIMEGLQNVDFEELKEEEGMVQLKVKKSQKNIQSIDKIIETLKTKAKKKNNKLSYSDIDQAIPIELSDEIDNEYIDKIYEALESEGIEIIEEDENEEENVKNVLVDQEEEIEGEDFDELFADTELQMYDNISLGDPIKIYLKEISNIELLSPSRERQLAMRAQKGDKKARDELIKANLRLVISIAKRYTGRGLSFLDLIQEGNIGLIKAVDKFDWRKGFKFSTYATWWIRQSITRAIADQARTIRIPVHLVETINRMNRVIREYLQEHGEYPSTEELAKIMKKPEEKINEILMSARDVLSLNSPISSGTGDDEESETGDFVSSEDTTPEEEAQKMILRERIEEVLDTLSTKEALVIKMRYGLLDGKQKTLEEVGQYFNVTRERIRQIETKALRKLRHPNRMAQLRDIVESL</sequence>
<comment type="caution">
    <text evidence="7">Lacks conserved residue(s) required for the propagation of feature annotation.</text>
</comment>
<dbReference type="KEGG" id="dtn:DTL3_0487"/>
<evidence type="ECO:0000256" key="6">
    <source>
        <dbReference type="ARBA" id="ARBA00023163"/>
    </source>
</evidence>
<gene>
    <name evidence="11" type="primary">rpoD3</name>
    <name evidence="7" type="synonym">sigA</name>
    <name evidence="11" type="ORF">DTL3_0487</name>
</gene>
<feature type="region of interest" description="Sigma-70 factor domain-2" evidence="7">
    <location>
        <begin position="185"/>
        <end position="255"/>
    </location>
</feature>
<dbReference type="HAMAP" id="MF_00963">
    <property type="entry name" value="Sigma70_RpoD_SigA"/>
    <property type="match status" value="1"/>
</dbReference>
<dbReference type="PROSITE" id="PS00716">
    <property type="entry name" value="SIGMA70_2"/>
    <property type="match status" value="1"/>
</dbReference>
<dbReference type="InterPro" id="IPR012760">
    <property type="entry name" value="RNA_pol_sigma_RpoD_C"/>
</dbReference>
<dbReference type="GO" id="GO:0016987">
    <property type="term" value="F:sigma factor activity"/>
    <property type="evidence" value="ECO:0007669"/>
    <property type="project" value="UniProtKB-UniRule"/>
</dbReference>
<dbReference type="PRINTS" id="PR00046">
    <property type="entry name" value="SIGMA70FCT"/>
</dbReference>
<dbReference type="Pfam" id="PF04539">
    <property type="entry name" value="Sigma70_r3"/>
    <property type="match status" value="1"/>
</dbReference>
<dbReference type="PATRIC" id="fig|1006576.9.peg.478"/>
<dbReference type="PANTHER" id="PTHR30603">
    <property type="entry name" value="RNA POLYMERASE SIGMA FACTOR RPO"/>
    <property type="match status" value="1"/>
</dbReference>
<dbReference type="SUPFAM" id="SSF88659">
    <property type="entry name" value="Sigma3 and sigma4 domains of RNA polymerase sigma factors"/>
    <property type="match status" value="2"/>
</dbReference>
<dbReference type="Pfam" id="PF04542">
    <property type="entry name" value="Sigma70_r2"/>
    <property type="match status" value="1"/>
</dbReference>
<dbReference type="RefSeq" id="WP_045087370.1">
    <property type="nucleotide sequence ID" value="NZ_LN824141.1"/>
</dbReference>
<dbReference type="InterPro" id="IPR007127">
    <property type="entry name" value="RNA_pol_sigma_70_r1_1"/>
</dbReference>
<dbReference type="NCBIfam" id="TIGR02393">
    <property type="entry name" value="RpoD_Cterm"/>
    <property type="match status" value="1"/>
</dbReference>
<dbReference type="InterPro" id="IPR028630">
    <property type="entry name" value="Sigma70_RpoD"/>
</dbReference>
<dbReference type="Pfam" id="PF00140">
    <property type="entry name" value="Sigma70_r1_2"/>
    <property type="match status" value="1"/>
</dbReference>
<dbReference type="InterPro" id="IPR000943">
    <property type="entry name" value="RNA_pol_sigma70"/>
</dbReference>
<organism evidence="11 12">
    <name type="scientific">Defluviitoga tunisiensis</name>
    <dbReference type="NCBI Taxonomy" id="1006576"/>
    <lineage>
        <taxon>Bacteria</taxon>
        <taxon>Thermotogati</taxon>
        <taxon>Thermotogota</taxon>
        <taxon>Thermotogae</taxon>
        <taxon>Petrotogales</taxon>
        <taxon>Petrotogaceae</taxon>
        <taxon>Defluviitoga</taxon>
    </lineage>
</organism>
<dbReference type="HOGENOM" id="CLU_014793_3_3_0"/>
<dbReference type="STRING" id="1006576.DTL3_0487"/>
<dbReference type="GO" id="GO:0003677">
    <property type="term" value="F:DNA binding"/>
    <property type="evidence" value="ECO:0007669"/>
    <property type="project" value="UniProtKB-UniRule"/>
</dbReference>
<dbReference type="Gene3D" id="1.10.220.120">
    <property type="entry name" value="Sigma-70 factor, region 1.1"/>
    <property type="match status" value="1"/>
</dbReference>
<dbReference type="InterPro" id="IPR014284">
    <property type="entry name" value="RNA_pol_sigma-70_dom"/>
</dbReference>
<evidence type="ECO:0000256" key="2">
    <source>
        <dbReference type="ARBA" id="ARBA00022490"/>
    </source>
</evidence>
<dbReference type="FunFam" id="1.10.601.10:FF:000001">
    <property type="entry name" value="RNA polymerase sigma factor SigA"/>
    <property type="match status" value="1"/>
</dbReference>
<dbReference type="CDD" id="cd06171">
    <property type="entry name" value="Sigma70_r4"/>
    <property type="match status" value="1"/>
</dbReference>
<keyword evidence="3 7" id="KW-0805">Transcription regulation</keyword>
<dbReference type="InterPro" id="IPR042189">
    <property type="entry name" value="RNA_pol_sigma_70_r1_1_sf"/>
</dbReference>
<dbReference type="GO" id="GO:0006352">
    <property type="term" value="P:DNA-templated transcription initiation"/>
    <property type="evidence" value="ECO:0007669"/>
    <property type="project" value="UniProtKB-UniRule"/>
</dbReference>
<dbReference type="InterPro" id="IPR013324">
    <property type="entry name" value="RNA_pol_sigma_r3/r4-like"/>
</dbReference>
<feature type="domain" description="RNA polymerase sigma-70" evidence="10">
    <location>
        <begin position="381"/>
        <end position="407"/>
    </location>
</feature>
<feature type="short sequence motif" description="Interaction with polymerase core subunit RpoC" evidence="7">
    <location>
        <begin position="209"/>
        <end position="212"/>
    </location>
</feature>
<dbReference type="InterPro" id="IPR013325">
    <property type="entry name" value="RNA_pol_sigma_r2"/>
</dbReference>
<keyword evidence="6 7" id="KW-0804">Transcription</keyword>
<dbReference type="GO" id="GO:0005737">
    <property type="term" value="C:cytoplasm"/>
    <property type="evidence" value="ECO:0007669"/>
    <property type="project" value="UniProtKB-SubCell"/>
</dbReference>
<evidence type="ECO:0000313" key="11">
    <source>
        <dbReference type="EMBL" id="CEP77809.1"/>
    </source>
</evidence>
<reference evidence="12" key="1">
    <citation type="submission" date="2014-11" db="EMBL/GenBank/DDBJ databases">
        <authorList>
            <person name="Wibberg D."/>
        </authorList>
    </citation>
    <scope>NUCLEOTIDE SEQUENCE [LARGE SCALE GENOMIC DNA]</scope>
    <source>
        <strain evidence="12">L3</strain>
    </source>
</reference>
<dbReference type="SUPFAM" id="SSF88946">
    <property type="entry name" value="Sigma2 domain of RNA polymerase sigma factors"/>
    <property type="match status" value="1"/>
</dbReference>
<dbReference type="Gene3D" id="1.10.10.10">
    <property type="entry name" value="Winged helix-like DNA-binding domain superfamily/Winged helix DNA-binding domain"/>
    <property type="match status" value="2"/>
</dbReference>
<dbReference type="Proteomes" id="UP000032809">
    <property type="component" value="Chromosome I"/>
</dbReference>
<comment type="subunit">
    <text evidence="1">Interacts transiently with the RNA polymerase catalytic core formed by RpoA, RpoB, RpoC and RpoZ (2 alpha, 1 beta, 1 beta' and 1 omega subunit) to form the RNA polymerase holoenzyme that can initiate transcription.</text>
</comment>
<evidence type="ECO:0000259" key="9">
    <source>
        <dbReference type="PROSITE" id="PS00715"/>
    </source>
</evidence>
<comment type="function">
    <text evidence="7">Sigma factors are initiation factors that promote the attachment of RNA polymerase to specific initiation sites and are then released. This sigma factor is the primary sigma factor during exponential growth.</text>
</comment>
<feature type="DNA-binding region" description="H-T-H motif" evidence="7">
    <location>
        <begin position="382"/>
        <end position="401"/>
    </location>
</feature>
<feature type="region of interest" description="Sigma-70 factor domain-4" evidence="7">
    <location>
        <begin position="356"/>
        <end position="409"/>
    </location>
</feature>
<dbReference type="InterPro" id="IPR036388">
    <property type="entry name" value="WH-like_DNA-bd_sf"/>
</dbReference>
<evidence type="ECO:0000259" key="10">
    <source>
        <dbReference type="PROSITE" id="PS00716"/>
    </source>
</evidence>
<keyword evidence="12" id="KW-1185">Reference proteome</keyword>
<dbReference type="Pfam" id="PF04545">
    <property type="entry name" value="Sigma70_r4"/>
    <property type="match status" value="1"/>
</dbReference>
<protein>
    <recommendedName>
        <fullName evidence="7">RNA polymerase sigma factor SigA</fullName>
    </recommendedName>
</protein>